<proteinExistence type="predicted"/>
<protein>
    <recommendedName>
        <fullName evidence="6">LicD/FKTN/FKRP nucleotidyltransferase domain-containing protein</fullName>
    </recommendedName>
</protein>
<reference evidence="7 8" key="1">
    <citation type="submission" date="2015-11" db="EMBL/GenBank/DDBJ databases">
        <title>The genome of Debaryomyces fabryi.</title>
        <authorList>
            <person name="Tafer H."/>
            <person name="Lopandic K."/>
        </authorList>
    </citation>
    <scope>NUCLEOTIDE SEQUENCE [LARGE SCALE GENOMIC DNA]</scope>
    <source>
        <strain evidence="7 8">CBS 789</strain>
    </source>
</reference>
<dbReference type="InterPro" id="IPR009644">
    <property type="entry name" value="FKTN/MNN4/W02B3.4-1"/>
</dbReference>
<accession>A0A0V1Q2A0</accession>
<comment type="subcellular location">
    <subcellularLocation>
        <location evidence="1">Membrane</location>
        <topology evidence="1">Single-pass membrane protein</topology>
    </subcellularLocation>
</comment>
<dbReference type="EMBL" id="LMYN01000023">
    <property type="protein sequence ID" value="KSA02648.1"/>
    <property type="molecule type" value="Genomic_DNA"/>
</dbReference>
<sequence length="785" mass="93139">MINTKFVKFTFLIVLFINVVFFTKYYSRQEAKLHEQAIQHVASINYHTDDEVKVPDDKVYSEMEANQKISHLLEQVKNDKEKYWLANTEISEPNLKIKMKDFLTPDEGELNWANKPTLFYDPRFTLSVYLNEIKGQLQTKNPKNEKSKDHLVTVPFAWSDWVDLTMLNEELEKEESERLDCGWLQSDINKPTKHPEFCKNTRDLTNEELREIGLPSKSFLPGFAVKSSPMNKAPPKQVMMQGKAHLLAYQENPLSIIFLTKNGTYEAQVSGKKRLVHTDMFEHFLERKHINANHIDDMEDQTITVNPIDEFKDLQSAIKPRPLDLNDDMYRMFSITRQKDKNASREIYLDTEAFNYNQEQVDAQIEEYETRLNILDDLMTNELRYDAHQIETNILNRHEMNHYKGLKYSNSISPQDEPTYYKLATLKKDKNNRDAGWHYEWRFFNGALRYLKEGYTMKQLEIREQIILDRLLRNWFRFAEEKGIISWIAHGPLLSWYWDGLMFPFDIDIDIQMPSAELNRLSQNYNMTLVVEDISEGYGKYLIDCATFLHHRDRGAKDNVIDARFIDIDSGTYIDITGLGKNNEKAPAEYDTYIRNRQSKGEEVQLYMDRRKHWLNFEKINPLRYSMISGVPAYVPNDIMVMLNYEYDKGTTSYFFDGYYYVPQVRLWLKEEQLTFLFEESAYKDGDKINPDKLAELIKKMTIDHKVRLLESSNDILIEYYLTQKYTAYHEIEKKFLLNPSLQHSILDLKDKTEYHQLTSKFHMDKPLRKSLFDYEYIERVKHND</sequence>
<dbReference type="OrthoDB" id="444255at2759"/>
<dbReference type="PANTHER" id="PTHR15407:SF28">
    <property type="entry name" value="RIBITOL-5-PHOSPHATE TRANSFERASE FKTN"/>
    <property type="match status" value="1"/>
</dbReference>
<dbReference type="PANTHER" id="PTHR15407">
    <property type="entry name" value="FUKUTIN-RELATED"/>
    <property type="match status" value="1"/>
</dbReference>
<dbReference type="GeneID" id="26838644"/>
<dbReference type="Pfam" id="PF04991">
    <property type="entry name" value="LicD"/>
    <property type="match status" value="1"/>
</dbReference>
<name>A0A0V1Q2A0_9ASCO</name>
<gene>
    <name evidence="7" type="ORF">AC631_01635</name>
</gene>
<feature type="transmembrane region" description="Helical" evidence="5">
    <location>
        <begin position="6"/>
        <end position="26"/>
    </location>
</feature>
<keyword evidence="4 5" id="KW-0472">Membrane</keyword>
<evidence type="ECO:0000256" key="4">
    <source>
        <dbReference type="ARBA" id="ARBA00023136"/>
    </source>
</evidence>
<evidence type="ECO:0000313" key="8">
    <source>
        <dbReference type="Proteomes" id="UP000054251"/>
    </source>
</evidence>
<feature type="domain" description="LicD/FKTN/FKRP nucleotidyltransferase" evidence="6">
    <location>
        <begin position="480"/>
        <end position="589"/>
    </location>
</feature>
<dbReference type="GO" id="GO:0009100">
    <property type="term" value="P:glycoprotein metabolic process"/>
    <property type="evidence" value="ECO:0007669"/>
    <property type="project" value="UniProtKB-ARBA"/>
</dbReference>
<evidence type="ECO:0000313" key="7">
    <source>
        <dbReference type="EMBL" id="KSA02648.1"/>
    </source>
</evidence>
<keyword evidence="3 5" id="KW-1133">Transmembrane helix</keyword>
<evidence type="ECO:0000256" key="3">
    <source>
        <dbReference type="ARBA" id="ARBA00022989"/>
    </source>
</evidence>
<keyword evidence="2 5" id="KW-0812">Transmembrane</keyword>
<evidence type="ECO:0000256" key="5">
    <source>
        <dbReference type="SAM" id="Phobius"/>
    </source>
</evidence>
<dbReference type="Proteomes" id="UP000054251">
    <property type="component" value="Unassembled WGS sequence"/>
</dbReference>
<evidence type="ECO:0000256" key="2">
    <source>
        <dbReference type="ARBA" id="ARBA00022692"/>
    </source>
</evidence>
<comment type="caution">
    <text evidence="7">The sequence shown here is derived from an EMBL/GenBank/DDBJ whole genome shotgun (WGS) entry which is preliminary data.</text>
</comment>
<dbReference type="GO" id="GO:0016020">
    <property type="term" value="C:membrane"/>
    <property type="evidence" value="ECO:0007669"/>
    <property type="project" value="UniProtKB-SubCell"/>
</dbReference>
<dbReference type="AlphaFoldDB" id="A0A0V1Q2A0"/>
<keyword evidence="8" id="KW-1185">Reference proteome</keyword>
<evidence type="ECO:0000256" key="1">
    <source>
        <dbReference type="ARBA" id="ARBA00004167"/>
    </source>
</evidence>
<organism evidence="7 8">
    <name type="scientific">Debaryomyces fabryi</name>
    <dbReference type="NCBI Taxonomy" id="58627"/>
    <lineage>
        <taxon>Eukaryota</taxon>
        <taxon>Fungi</taxon>
        <taxon>Dikarya</taxon>
        <taxon>Ascomycota</taxon>
        <taxon>Saccharomycotina</taxon>
        <taxon>Pichiomycetes</taxon>
        <taxon>Debaryomycetaceae</taxon>
        <taxon>Debaryomyces</taxon>
    </lineage>
</organism>
<dbReference type="InterPro" id="IPR007074">
    <property type="entry name" value="LicD/FKTN/FKRP_NTP_transf"/>
</dbReference>
<dbReference type="RefSeq" id="XP_015468750.1">
    <property type="nucleotide sequence ID" value="XM_015610465.1"/>
</dbReference>
<evidence type="ECO:0000259" key="6">
    <source>
        <dbReference type="Pfam" id="PF04991"/>
    </source>
</evidence>